<feature type="transmembrane region" description="Helical" evidence="10">
    <location>
        <begin position="248"/>
        <end position="267"/>
    </location>
</feature>
<evidence type="ECO:0000259" key="12">
    <source>
        <dbReference type="Pfam" id="PF00999"/>
    </source>
</evidence>
<keyword evidence="14" id="KW-1185">Reference proteome</keyword>
<dbReference type="InterPro" id="IPR018422">
    <property type="entry name" value="Cation/H_exchanger_CPA1"/>
</dbReference>
<dbReference type="GO" id="GO:0098719">
    <property type="term" value="P:sodium ion import across plasma membrane"/>
    <property type="evidence" value="ECO:0007669"/>
    <property type="project" value="TreeGrafter"/>
</dbReference>
<evidence type="ECO:0000256" key="4">
    <source>
        <dbReference type="ARBA" id="ARBA00022692"/>
    </source>
</evidence>
<evidence type="ECO:0000313" key="14">
    <source>
        <dbReference type="Proteomes" id="UP000807504"/>
    </source>
</evidence>
<evidence type="ECO:0000256" key="10">
    <source>
        <dbReference type="SAM" id="Phobius"/>
    </source>
</evidence>
<dbReference type="Gene3D" id="1.20.120.350">
    <property type="entry name" value="Voltage-gated potassium channels. Chain C"/>
    <property type="match status" value="1"/>
</dbReference>
<dbReference type="GO" id="GO:0015385">
    <property type="term" value="F:sodium:proton antiporter activity"/>
    <property type="evidence" value="ECO:0007669"/>
    <property type="project" value="InterPro"/>
</dbReference>
<evidence type="ECO:0000256" key="6">
    <source>
        <dbReference type="ARBA" id="ARBA00023053"/>
    </source>
</evidence>
<accession>A0A8T0ER41</accession>
<feature type="transmembrane region" description="Helical" evidence="10">
    <location>
        <begin position="97"/>
        <end position="118"/>
    </location>
</feature>
<feature type="transmembrane region" description="Helical" evidence="10">
    <location>
        <begin position="69"/>
        <end position="90"/>
    </location>
</feature>
<feature type="transmembrane region" description="Helical" evidence="10">
    <location>
        <begin position="620"/>
        <end position="645"/>
    </location>
</feature>
<evidence type="ECO:0000256" key="8">
    <source>
        <dbReference type="ARBA" id="ARBA00023136"/>
    </source>
</evidence>
<dbReference type="GO" id="GO:0005216">
    <property type="term" value="F:monoatomic ion channel activity"/>
    <property type="evidence" value="ECO:0007669"/>
    <property type="project" value="InterPro"/>
</dbReference>
<evidence type="ECO:0000256" key="5">
    <source>
        <dbReference type="ARBA" id="ARBA00022989"/>
    </source>
</evidence>
<reference evidence="13" key="1">
    <citation type="journal article" date="2020" name="bioRxiv">
        <title>Chromosome-level reference genome of the European wasp spider Argiope bruennichi: a resource for studies on range expansion and evolutionary adaptation.</title>
        <authorList>
            <person name="Sheffer M.M."/>
            <person name="Hoppe A."/>
            <person name="Krehenwinkel H."/>
            <person name="Uhl G."/>
            <person name="Kuss A.W."/>
            <person name="Jensen L."/>
            <person name="Jensen C."/>
            <person name="Gillespie R.G."/>
            <person name="Hoff K.J."/>
            <person name="Prost S."/>
        </authorList>
    </citation>
    <scope>NUCLEOTIDE SEQUENCE</scope>
</reference>
<feature type="transmembrane region" description="Helical" evidence="10">
    <location>
        <begin position="651"/>
        <end position="669"/>
    </location>
</feature>
<evidence type="ECO:0000256" key="2">
    <source>
        <dbReference type="ARBA" id="ARBA00022448"/>
    </source>
</evidence>
<dbReference type="SUPFAM" id="SSF81324">
    <property type="entry name" value="Voltage-gated potassium channels"/>
    <property type="match status" value="1"/>
</dbReference>
<feature type="domain" description="Ion transport" evidence="11">
    <location>
        <begin position="621"/>
        <end position="747"/>
    </location>
</feature>
<protein>
    <submittedName>
        <fullName evidence="13">Sodium/hydrogen exchanger 7 like protein</fullName>
    </submittedName>
</protein>
<keyword evidence="5 10" id="KW-1133">Transmembrane helix</keyword>
<keyword evidence="9" id="KW-0739">Sodium transport</keyword>
<feature type="domain" description="Cation/H+ exchanger transmembrane" evidence="12">
    <location>
        <begin position="20"/>
        <end position="411"/>
    </location>
</feature>
<feature type="transmembrane region" description="Helical" evidence="10">
    <location>
        <begin position="387"/>
        <end position="406"/>
    </location>
</feature>
<feature type="transmembrane region" description="Helical" evidence="10">
    <location>
        <begin position="352"/>
        <end position="375"/>
    </location>
</feature>
<feature type="transmembrane region" description="Helical" evidence="10">
    <location>
        <begin position="124"/>
        <end position="148"/>
    </location>
</feature>
<keyword evidence="4 10" id="KW-0812">Transmembrane</keyword>
<comment type="caution">
    <text evidence="13">The sequence shown here is derived from an EMBL/GenBank/DDBJ whole genome shotgun (WGS) entry which is preliminary data.</text>
</comment>
<evidence type="ECO:0000256" key="1">
    <source>
        <dbReference type="ARBA" id="ARBA00004651"/>
    </source>
</evidence>
<organism evidence="13 14">
    <name type="scientific">Argiope bruennichi</name>
    <name type="common">Wasp spider</name>
    <name type="synonym">Aranea bruennichi</name>
    <dbReference type="NCBI Taxonomy" id="94029"/>
    <lineage>
        <taxon>Eukaryota</taxon>
        <taxon>Metazoa</taxon>
        <taxon>Ecdysozoa</taxon>
        <taxon>Arthropoda</taxon>
        <taxon>Chelicerata</taxon>
        <taxon>Arachnida</taxon>
        <taxon>Araneae</taxon>
        <taxon>Araneomorphae</taxon>
        <taxon>Entelegynae</taxon>
        <taxon>Araneoidea</taxon>
        <taxon>Araneidae</taxon>
        <taxon>Argiope</taxon>
    </lineage>
</organism>
<dbReference type="GO" id="GO:0015386">
    <property type="term" value="F:potassium:proton antiporter activity"/>
    <property type="evidence" value="ECO:0007669"/>
    <property type="project" value="TreeGrafter"/>
</dbReference>
<name>A0A8T0ER41_ARGBR</name>
<evidence type="ECO:0000313" key="13">
    <source>
        <dbReference type="EMBL" id="KAF8777831.1"/>
    </source>
</evidence>
<dbReference type="Pfam" id="PF00520">
    <property type="entry name" value="Ion_trans"/>
    <property type="match status" value="1"/>
</dbReference>
<dbReference type="InterPro" id="IPR014710">
    <property type="entry name" value="RmlC-like_jellyroll"/>
</dbReference>
<dbReference type="GO" id="GO:0005886">
    <property type="term" value="C:plasma membrane"/>
    <property type="evidence" value="ECO:0007669"/>
    <property type="project" value="UniProtKB-SubCell"/>
</dbReference>
<evidence type="ECO:0000256" key="9">
    <source>
        <dbReference type="ARBA" id="ARBA00023201"/>
    </source>
</evidence>
<proteinExistence type="predicted"/>
<dbReference type="EMBL" id="JABXBU010002072">
    <property type="protein sequence ID" value="KAF8777831.1"/>
    <property type="molecule type" value="Genomic_DNA"/>
</dbReference>
<keyword evidence="3" id="KW-1003">Cell membrane</keyword>
<dbReference type="GO" id="GO:0051453">
    <property type="term" value="P:regulation of intracellular pH"/>
    <property type="evidence" value="ECO:0007669"/>
    <property type="project" value="TreeGrafter"/>
</dbReference>
<dbReference type="Gene3D" id="6.10.140.1330">
    <property type="match status" value="1"/>
</dbReference>
<evidence type="ECO:0000256" key="3">
    <source>
        <dbReference type="ARBA" id="ARBA00022475"/>
    </source>
</evidence>
<comment type="subcellular location">
    <subcellularLocation>
        <location evidence="1">Cell membrane</location>
        <topology evidence="1">Multi-pass membrane protein</topology>
    </subcellularLocation>
</comment>
<dbReference type="AlphaFoldDB" id="A0A8T0ER41"/>
<feature type="transmembrane region" description="Helical" evidence="10">
    <location>
        <begin position="288"/>
        <end position="310"/>
    </location>
</feature>
<dbReference type="Pfam" id="PF00999">
    <property type="entry name" value="Na_H_Exchanger"/>
    <property type="match status" value="1"/>
</dbReference>
<dbReference type="Gene3D" id="2.60.120.10">
    <property type="entry name" value="Jelly Rolls"/>
    <property type="match status" value="1"/>
</dbReference>
<feature type="transmembrane region" description="Helical" evidence="10">
    <location>
        <begin position="29"/>
        <end position="49"/>
    </location>
</feature>
<keyword evidence="2" id="KW-0813">Transport</keyword>
<keyword evidence="6" id="KW-0915">Sodium</keyword>
<dbReference type="PANTHER" id="PTHR10110">
    <property type="entry name" value="SODIUM/HYDROGEN EXCHANGER"/>
    <property type="match status" value="1"/>
</dbReference>
<dbReference type="InterPro" id="IPR005821">
    <property type="entry name" value="Ion_trans_dom"/>
</dbReference>
<keyword evidence="7" id="KW-0406">Ion transport</keyword>
<dbReference type="Proteomes" id="UP000807504">
    <property type="component" value="Unassembled WGS sequence"/>
</dbReference>
<dbReference type="InterPro" id="IPR006153">
    <property type="entry name" value="Cation/H_exchanger_TM"/>
</dbReference>
<dbReference type="InterPro" id="IPR027359">
    <property type="entry name" value="Volt_channel_dom_sf"/>
</dbReference>
<dbReference type="PANTHER" id="PTHR10110:SF86">
    <property type="entry name" value="SODIUM_HYDROGEN EXCHANGER 7"/>
    <property type="match status" value="1"/>
</dbReference>
<evidence type="ECO:0000256" key="7">
    <source>
        <dbReference type="ARBA" id="ARBA00023065"/>
    </source>
</evidence>
<dbReference type="InterPro" id="IPR018490">
    <property type="entry name" value="cNMP-bd_dom_sf"/>
</dbReference>
<dbReference type="SUPFAM" id="SSF51206">
    <property type="entry name" value="cAMP-binding domain-like"/>
    <property type="match status" value="1"/>
</dbReference>
<feature type="transmembrane region" description="Helical" evidence="10">
    <location>
        <begin position="316"/>
        <end position="340"/>
    </location>
</feature>
<evidence type="ECO:0000259" key="11">
    <source>
        <dbReference type="Pfam" id="PF00520"/>
    </source>
</evidence>
<reference evidence="13" key="2">
    <citation type="submission" date="2020-06" db="EMBL/GenBank/DDBJ databases">
        <authorList>
            <person name="Sheffer M."/>
        </authorList>
    </citation>
    <scope>NUCLEOTIDE SEQUENCE</scope>
</reference>
<sequence length="1163" mass="133225">MSINPGNIRKNQTRKDDHFVVIYFGSKKYHYPFTVGCFLFGVAVGLLDVHSQFVRNFTYVSRMNPSDMMLTFLPILVFESSFGMDAHMFYRALTQCIILALPGLLFCTALTGIYAKFVLKSYNWSWFTAFLFGSIVSATDPVAVVALLKEMRMPHSFTILIEGESLLNDGVAIVLYETLSHHVFSDSDLSLEDSAIQLIKTCIGAPIFGYISAKIAEIVLLTIYISPVSEMTTILIQAYITYFVAERFLGISAVLAVVLFGVTLNANRMCISPESESLIHTDWRLLSVYANTLIFVIVGILISVHLSLHYDSKDTLLVLATYIILTVLRGVMIALFYPLLKCTGYGITWKESIVLAWGGLRGAVGAALALMFASNPKVNKSEDTSKVLVQVSGIIILTLIINANTVKSIMKLIRFKDVTLVHRLSMGNAIACVSEVREKSIRICKKDSKYQKADWIWLLHNTKIHDPYKGGIYGDDPTMSSLFIPYGSCDECMSSLLPYAPSENEMEELNEAARKKVLRAMKGFFWKQFRNGLIQRRALKFLSMVVDNASDISGKYVRSHELSSRFKRIILINRWLEKSLSKLIEKIELHESTFDKEIQQLRVRHLKGLRKYCSWFYFKWWFEPMIMTVICLNIIQIILDIYYIVFMNKKGLLKIMSALCATFSLFYVLEISIKIFALRFHRYVKNPWNIFDLVLSLFAVLEGTADFVLMSYYYSHHQWISHFRILIALRLLRALRILRILLYNLLSSIRNYYSSELYYAYDVSRGFLFANEAVLKKIDAVVDFGPSAKVPLSVCKENVEEMLDSLINFEQEFPGVAHALQSNRAARRILNRLRIVLDRFTEKSLILREDMKVLKQILFEMTKKIVYAPRIRPIIHDVSKILEESDWVRYAGASDIIVENHNICSYKSGEVIQQAGNNHIYVHIIASGIIKVLWSNPESSSYQMYNQLPNTDTFLIFESEVPNEVWEFLITSQTLGLLGYLQKTKSVTTAICEKDCELVQIPYTFLQRHEEEYQLTYSMWRMVAINIASIMLKHQPRYKDYSEDEIKIRLHTGIMPSIQSVSNWSVPDVIDDMVLIQGRAKDSTTGLKFVGPVYIPNTCRNFTLLDNVEKRPLIVMILFPNPKYSFDLCKHWTNLDEINASGLCKLHKTGVKSLPSFQVSIKK</sequence>
<feature type="transmembrane region" description="Helical" evidence="10">
    <location>
        <begin position="690"/>
        <end position="713"/>
    </location>
</feature>
<keyword evidence="8 10" id="KW-0472">Membrane</keyword>
<gene>
    <name evidence="13" type="ORF">HNY73_014629</name>
</gene>